<evidence type="ECO:0000256" key="3">
    <source>
        <dbReference type="ARBA" id="ARBA00012572"/>
    </source>
</evidence>
<evidence type="ECO:0000313" key="11">
    <source>
        <dbReference type="EMBL" id="MBM7619544.1"/>
    </source>
</evidence>
<keyword evidence="7 9" id="KW-0057">Aromatic amino acid biosynthesis</keyword>
<evidence type="ECO:0000313" key="12">
    <source>
        <dbReference type="Proteomes" id="UP000737402"/>
    </source>
</evidence>
<keyword evidence="5 9" id="KW-0028">Amino-acid biosynthesis</keyword>
<comment type="catalytic activity">
    <reaction evidence="1 9">
        <text>N-(5-phospho-beta-D-ribosyl)anthranilate = 1-(2-carboxyphenylamino)-1-deoxy-D-ribulose 5-phosphate</text>
        <dbReference type="Rhea" id="RHEA:21540"/>
        <dbReference type="ChEBI" id="CHEBI:18277"/>
        <dbReference type="ChEBI" id="CHEBI:58613"/>
        <dbReference type="EC" id="5.3.1.24"/>
    </reaction>
</comment>
<keyword evidence="6 9" id="KW-0822">Tryptophan biosynthesis</keyword>
<evidence type="ECO:0000259" key="10">
    <source>
        <dbReference type="Pfam" id="PF00697"/>
    </source>
</evidence>
<evidence type="ECO:0000256" key="8">
    <source>
        <dbReference type="ARBA" id="ARBA00023235"/>
    </source>
</evidence>
<feature type="domain" description="N-(5'phosphoribosyl) anthranilate isomerase (PRAI)" evidence="10">
    <location>
        <begin position="17"/>
        <end position="218"/>
    </location>
</feature>
<dbReference type="PANTHER" id="PTHR42894:SF1">
    <property type="entry name" value="N-(5'-PHOSPHORIBOSYL)ANTHRANILATE ISOMERASE"/>
    <property type="match status" value="1"/>
</dbReference>
<dbReference type="Gene3D" id="3.20.20.70">
    <property type="entry name" value="Aldolase class I"/>
    <property type="match status" value="1"/>
</dbReference>
<reference evidence="11 12" key="1">
    <citation type="submission" date="2021-01" db="EMBL/GenBank/DDBJ databases">
        <title>Genomic Encyclopedia of Type Strains, Phase IV (KMG-IV): sequencing the most valuable type-strain genomes for metagenomic binning, comparative biology and taxonomic classification.</title>
        <authorList>
            <person name="Goeker M."/>
        </authorList>
    </citation>
    <scope>NUCLEOTIDE SEQUENCE [LARGE SCALE GENOMIC DNA]</scope>
    <source>
        <strain evidence="11 12">DSM 25879</strain>
    </source>
</reference>
<dbReference type="Proteomes" id="UP000737402">
    <property type="component" value="Unassembled WGS sequence"/>
</dbReference>
<dbReference type="InterPro" id="IPR011060">
    <property type="entry name" value="RibuloseP-bd_barrel"/>
</dbReference>
<dbReference type="InterPro" id="IPR013785">
    <property type="entry name" value="Aldolase_TIM"/>
</dbReference>
<sequence>MSDVYSGNWSMPNVLIKYCGNKTLQDYQVTNRSEADYLGFVFAKSKRQVRVEEVSSWIGKCTSSKSLVGVFVNQSLEEILYAVDKVGLDVVQLHGNENPQYIQSLVSKANVGIWKAIHHENEGSLRNLEVYQEFVDGFVIDKKVGTQYGGTGKCFDWSFLPDYINMAKSLNKRCFIAGGINEGNLPELLSYHPDGIDISSGIERNFIKDSKKIQAIEKRVKKYGTIRN</sequence>
<dbReference type="HAMAP" id="MF_00135">
    <property type="entry name" value="PRAI"/>
    <property type="match status" value="1"/>
</dbReference>
<comment type="similarity">
    <text evidence="9">Belongs to the TrpF family.</text>
</comment>
<dbReference type="SUPFAM" id="SSF51366">
    <property type="entry name" value="Ribulose-phoshate binding barrel"/>
    <property type="match status" value="1"/>
</dbReference>
<dbReference type="GO" id="GO:0004640">
    <property type="term" value="F:phosphoribosylanthranilate isomerase activity"/>
    <property type="evidence" value="ECO:0007669"/>
    <property type="project" value="UniProtKB-EC"/>
</dbReference>
<evidence type="ECO:0000256" key="1">
    <source>
        <dbReference type="ARBA" id="ARBA00001164"/>
    </source>
</evidence>
<comment type="caution">
    <text evidence="11">The sequence shown here is derived from an EMBL/GenBank/DDBJ whole genome shotgun (WGS) entry which is preliminary data.</text>
</comment>
<keyword evidence="8 9" id="KW-0413">Isomerase</keyword>
<evidence type="ECO:0000256" key="6">
    <source>
        <dbReference type="ARBA" id="ARBA00022822"/>
    </source>
</evidence>
<proteinExistence type="inferred from homology"/>
<gene>
    <name evidence="9" type="primary">trpF</name>
    <name evidence="11" type="ORF">JOC95_001393</name>
</gene>
<dbReference type="EC" id="5.3.1.24" evidence="3 9"/>
<dbReference type="CDD" id="cd00405">
    <property type="entry name" value="PRAI"/>
    <property type="match status" value="1"/>
</dbReference>
<evidence type="ECO:0000256" key="9">
    <source>
        <dbReference type="HAMAP-Rule" id="MF_00135"/>
    </source>
</evidence>
<dbReference type="EMBL" id="JAFBED010000002">
    <property type="protein sequence ID" value="MBM7619544.1"/>
    <property type="molecule type" value="Genomic_DNA"/>
</dbReference>
<organism evidence="11 12">
    <name type="scientific">Sutcliffiella tianshenii</name>
    <dbReference type="NCBI Taxonomy" id="1463404"/>
    <lineage>
        <taxon>Bacteria</taxon>
        <taxon>Bacillati</taxon>
        <taxon>Bacillota</taxon>
        <taxon>Bacilli</taxon>
        <taxon>Bacillales</taxon>
        <taxon>Bacillaceae</taxon>
        <taxon>Sutcliffiella</taxon>
    </lineage>
</organism>
<dbReference type="InterPro" id="IPR044643">
    <property type="entry name" value="TrpF_fam"/>
</dbReference>
<protein>
    <recommendedName>
        <fullName evidence="4 9">N-(5'-phosphoribosyl)anthranilate isomerase</fullName>
        <shortName evidence="9">PRAI</shortName>
        <ecNumber evidence="3 9">5.3.1.24</ecNumber>
    </recommendedName>
</protein>
<evidence type="ECO:0000256" key="5">
    <source>
        <dbReference type="ARBA" id="ARBA00022605"/>
    </source>
</evidence>
<dbReference type="PANTHER" id="PTHR42894">
    <property type="entry name" value="N-(5'-PHOSPHORIBOSYL)ANTHRANILATE ISOMERASE"/>
    <property type="match status" value="1"/>
</dbReference>
<evidence type="ECO:0000256" key="4">
    <source>
        <dbReference type="ARBA" id="ARBA00022272"/>
    </source>
</evidence>
<evidence type="ECO:0000256" key="2">
    <source>
        <dbReference type="ARBA" id="ARBA00004664"/>
    </source>
</evidence>
<name>A0ABS2NXZ3_9BACI</name>
<dbReference type="InterPro" id="IPR001240">
    <property type="entry name" value="PRAI_dom"/>
</dbReference>
<evidence type="ECO:0000256" key="7">
    <source>
        <dbReference type="ARBA" id="ARBA00023141"/>
    </source>
</evidence>
<keyword evidence="12" id="KW-1185">Reference proteome</keyword>
<accession>A0ABS2NXZ3</accession>
<comment type="pathway">
    <text evidence="2 9">Amino-acid biosynthesis; L-tryptophan biosynthesis; L-tryptophan from chorismate: step 3/5.</text>
</comment>
<dbReference type="NCBIfam" id="NF002301">
    <property type="entry name" value="PRK01222.2-1"/>
    <property type="match status" value="1"/>
</dbReference>
<dbReference type="Pfam" id="PF00697">
    <property type="entry name" value="PRAI"/>
    <property type="match status" value="1"/>
</dbReference>